<dbReference type="GO" id="GO:0009897">
    <property type="term" value="C:external side of plasma membrane"/>
    <property type="evidence" value="ECO:0007669"/>
    <property type="project" value="TreeGrafter"/>
</dbReference>
<dbReference type="GO" id="GO:0019722">
    <property type="term" value="P:calcium-mediated signaling"/>
    <property type="evidence" value="ECO:0007669"/>
    <property type="project" value="TreeGrafter"/>
</dbReference>
<name>A0A3B4CQR7_PYGNA</name>
<dbReference type="GO" id="GO:0016493">
    <property type="term" value="F:C-C chemokine receptor activity"/>
    <property type="evidence" value="ECO:0007669"/>
    <property type="project" value="TreeGrafter"/>
</dbReference>
<keyword evidence="15" id="KW-1185">Reference proteome</keyword>
<feature type="transmembrane region" description="Helical" evidence="12">
    <location>
        <begin position="198"/>
        <end position="221"/>
    </location>
</feature>
<accession>A0A3B4CQR7</accession>
<reference evidence="14 15" key="1">
    <citation type="submission" date="2020-10" db="EMBL/GenBank/DDBJ databases">
        <title>Pygocentrus nattereri (red-bellied piranha) genome, fPygNat1, primary haplotype.</title>
        <authorList>
            <person name="Myers G."/>
            <person name="Meyer A."/>
            <person name="Karagic N."/>
            <person name="Pippel M."/>
            <person name="Winkler S."/>
            <person name="Tracey A."/>
            <person name="Wood J."/>
            <person name="Formenti G."/>
            <person name="Howe K."/>
            <person name="Fedrigo O."/>
            <person name="Jarvis E.D."/>
        </authorList>
    </citation>
    <scope>NUCLEOTIDE SEQUENCE [LARGE SCALE GENOMIC DNA]</scope>
</reference>
<comment type="subcellular location">
    <subcellularLocation>
        <location evidence="1">Membrane</location>
        <topology evidence="1">Multi-pass membrane protein</topology>
    </subcellularLocation>
</comment>
<dbReference type="GO" id="GO:0006955">
    <property type="term" value="P:immune response"/>
    <property type="evidence" value="ECO:0007669"/>
    <property type="project" value="TreeGrafter"/>
</dbReference>
<sequence>MELDLGGMFEQNFTYDYKDYEYKEDCTPPSGGFMAAFIPVLYSLVVVLGLLGHVLVLLVLFHKNRTVMDIFILHLSMADVLLLLTMPLWAVEAANEWIFSTGACKLSGALFKINFYYGIFLLACISLDRYLSIVHGVMMLSSRRPLVIWLICIAVFFFSVLLSIPDWIYLIANSNASLGGKTACIHSYRDRWRLALRLLYHVVGFLIPSMVLFYCYSCILLRRQKGCQGLQKLQAMRIILALVVVFFICWMPYNITLLVDTIQSAPTDSTGQFEGCRHSKWTAVNITEILGFLHCCLNPFIYFGLSRKFRLRVLSILRCDGWSLHSRDVSLWELEQVDERASASPEEKGSLNQMNVLGQTTESQKTEQILRNDQSTV</sequence>
<dbReference type="GeneTree" id="ENSGT01050000244848"/>
<evidence type="ECO:0000256" key="1">
    <source>
        <dbReference type="ARBA" id="ARBA00004141"/>
    </source>
</evidence>
<feature type="transmembrane region" description="Helical" evidence="12">
    <location>
        <begin position="289"/>
        <end position="305"/>
    </location>
</feature>
<evidence type="ECO:0000313" key="15">
    <source>
        <dbReference type="Proteomes" id="UP001501920"/>
    </source>
</evidence>
<dbReference type="Pfam" id="PF00001">
    <property type="entry name" value="7tm_1"/>
    <property type="match status" value="1"/>
</dbReference>
<evidence type="ECO:0000256" key="11">
    <source>
        <dbReference type="SAM" id="MobiDB-lite"/>
    </source>
</evidence>
<evidence type="ECO:0000256" key="10">
    <source>
        <dbReference type="RuleBase" id="RU000688"/>
    </source>
</evidence>
<keyword evidence="5 12" id="KW-0472">Membrane</keyword>
<dbReference type="PRINTS" id="PR00237">
    <property type="entry name" value="GPCRRHODOPSN"/>
</dbReference>
<evidence type="ECO:0000256" key="5">
    <source>
        <dbReference type="ARBA" id="ARBA00023136"/>
    </source>
</evidence>
<reference evidence="14" key="2">
    <citation type="submission" date="2025-08" db="UniProtKB">
        <authorList>
            <consortium name="Ensembl"/>
        </authorList>
    </citation>
    <scope>IDENTIFICATION</scope>
</reference>
<keyword evidence="9 10" id="KW-0807">Transducer</keyword>
<dbReference type="PROSITE" id="PS00237">
    <property type="entry name" value="G_PROTEIN_RECEP_F1_1"/>
    <property type="match status" value="1"/>
</dbReference>
<evidence type="ECO:0000256" key="3">
    <source>
        <dbReference type="ARBA" id="ARBA00022989"/>
    </source>
</evidence>
<keyword evidence="3 12" id="KW-1133">Transmembrane helix</keyword>
<evidence type="ECO:0000256" key="9">
    <source>
        <dbReference type="ARBA" id="ARBA00023224"/>
    </source>
</evidence>
<dbReference type="InterPro" id="IPR000248">
    <property type="entry name" value="ATII_rcpt"/>
</dbReference>
<feature type="transmembrane region" description="Helical" evidence="12">
    <location>
        <begin position="40"/>
        <end position="61"/>
    </location>
</feature>
<feature type="transmembrane region" description="Helical" evidence="12">
    <location>
        <begin position="233"/>
        <end position="253"/>
    </location>
</feature>
<feature type="compositionally biased region" description="Polar residues" evidence="11">
    <location>
        <begin position="350"/>
        <end position="363"/>
    </location>
</feature>
<proteinExistence type="inferred from homology"/>
<feature type="region of interest" description="Disordered" evidence="11">
    <location>
        <begin position="343"/>
        <end position="377"/>
    </location>
</feature>
<feature type="domain" description="G-protein coupled receptors family 1 profile" evidence="13">
    <location>
        <begin position="52"/>
        <end position="302"/>
    </location>
</feature>
<feature type="transmembrane region" description="Helical" evidence="12">
    <location>
        <begin position="70"/>
        <end position="90"/>
    </location>
</feature>
<evidence type="ECO:0000256" key="12">
    <source>
        <dbReference type="SAM" id="Phobius"/>
    </source>
</evidence>
<comment type="similarity">
    <text evidence="10">Belongs to the G-protein coupled receptor 1 family.</text>
</comment>
<dbReference type="PRINTS" id="PR00241">
    <property type="entry name" value="ANGIOTENSINR"/>
</dbReference>
<reference evidence="14" key="3">
    <citation type="submission" date="2025-09" db="UniProtKB">
        <authorList>
            <consortium name="Ensembl"/>
        </authorList>
    </citation>
    <scope>IDENTIFICATION</scope>
</reference>
<evidence type="ECO:0000256" key="2">
    <source>
        <dbReference type="ARBA" id="ARBA00022692"/>
    </source>
</evidence>
<dbReference type="PANTHER" id="PTHR10489:SF671">
    <property type="entry name" value="C-X-C CHEMOKINE RECEPTOR TYPE 3"/>
    <property type="match status" value="1"/>
</dbReference>
<evidence type="ECO:0000256" key="7">
    <source>
        <dbReference type="ARBA" id="ARBA00023170"/>
    </source>
</evidence>
<gene>
    <name evidence="14" type="primary">CXCR3</name>
</gene>
<evidence type="ECO:0000256" key="6">
    <source>
        <dbReference type="ARBA" id="ARBA00023157"/>
    </source>
</evidence>
<evidence type="ECO:0000256" key="4">
    <source>
        <dbReference type="ARBA" id="ARBA00023040"/>
    </source>
</evidence>
<protein>
    <recommendedName>
        <fullName evidence="13">G-protein coupled receptors family 1 profile domain-containing protein</fullName>
    </recommendedName>
</protein>
<dbReference type="PROSITE" id="PS50262">
    <property type="entry name" value="G_PROTEIN_RECEP_F1_2"/>
    <property type="match status" value="1"/>
</dbReference>
<dbReference type="InterPro" id="IPR017452">
    <property type="entry name" value="GPCR_Rhodpsn_7TM"/>
</dbReference>
<dbReference type="InterPro" id="IPR050119">
    <property type="entry name" value="CCR1-9-like"/>
</dbReference>
<dbReference type="Ensembl" id="ENSPNAT00000022300.2">
    <property type="protein sequence ID" value="ENSPNAP00000014412.1"/>
    <property type="gene ID" value="ENSPNAG00000020309.2"/>
</dbReference>
<feature type="transmembrane region" description="Helical" evidence="12">
    <location>
        <begin position="146"/>
        <end position="172"/>
    </location>
</feature>
<dbReference type="AlphaFoldDB" id="A0A3B4CQR7"/>
<dbReference type="PANTHER" id="PTHR10489">
    <property type="entry name" value="CELL ADHESION MOLECULE"/>
    <property type="match status" value="1"/>
</dbReference>
<dbReference type="GO" id="GO:0060326">
    <property type="term" value="P:cell chemotaxis"/>
    <property type="evidence" value="ECO:0007669"/>
    <property type="project" value="TreeGrafter"/>
</dbReference>
<keyword evidence="8" id="KW-0325">Glycoprotein</keyword>
<dbReference type="SUPFAM" id="SSF81321">
    <property type="entry name" value="Family A G protein-coupled receptor-like"/>
    <property type="match status" value="1"/>
</dbReference>
<keyword evidence="6" id="KW-1015">Disulfide bond</keyword>
<evidence type="ECO:0000256" key="8">
    <source>
        <dbReference type="ARBA" id="ARBA00023180"/>
    </source>
</evidence>
<evidence type="ECO:0000313" key="14">
    <source>
        <dbReference type="Ensembl" id="ENSPNAP00000014412.1"/>
    </source>
</evidence>
<keyword evidence="4 10" id="KW-0297">G-protein coupled receptor</keyword>
<dbReference type="InterPro" id="IPR000276">
    <property type="entry name" value="GPCR_Rhodpsn"/>
</dbReference>
<organism evidence="14 15">
    <name type="scientific">Pygocentrus nattereri</name>
    <name type="common">Red-bellied piranha</name>
    <dbReference type="NCBI Taxonomy" id="42514"/>
    <lineage>
        <taxon>Eukaryota</taxon>
        <taxon>Metazoa</taxon>
        <taxon>Chordata</taxon>
        <taxon>Craniata</taxon>
        <taxon>Vertebrata</taxon>
        <taxon>Euteleostomi</taxon>
        <taxon>Actinopterygii</taxon>
        <taxon>Neopterygii</taxon>
        <taxon>Teleostei</taxon>
        <taxon>Ostariophysi</taxon>
        <taxon>Characiformes</taxon>
        <taxon>Characoidei</taxon>
        <taxon>Pygocentrus</taxon>
    </lineage>
</organism>
<dbReference type="GO" id="GO:0007204">
    <property type="term" value="P:positive regulation of cytosolic calcium ion concentration"/>
    <property type="evidence" value="ECO:0007669"/>
    <property type="project" value="TreeGrafter"/>
</dbReference>
<dbReference type="Gene3D" id="1.20.1070.10">
    <property type="entry name" value="Rhodopsin 7-helix transmembrane proteins"/>
    <property type="match status" value="1"/>
</dbReference>
<keyword evidence="7 10" id="KW-0675">Receptor</keyword>
<keyword evidence="2 10" id="KW-0812">Transmembrane</keyword>
<evidence type="ECO:0000259" key="13">
    <source>
        <dbReference type="PROSITE" id="PS50262"/>
    </source>
</evidence>
<dbReference type="Proteomes" id="UP001501920">
    <property type="component" value="Chromosome 3"/>
</dbReference>
<dbReference type="OrthoDB" id="9818824at2759"/>
<dbReference type="GO" id="GO:0019957">
    <property type="term" value="F:C-C chemokine binding"/>
    <property type="evidence" value="ECO:0007669"/>
    <property type="project" value="TreeGrafter"/>
</dbReference>